<organism evidence="2 3">
    <name type="scientific">Thalassospira profundimaris</name>
    <dbReference type="NCBI Taxonomy" id="502049"/>
    <lineage>
        <taxon>Bacteria</taxon>
        <taxon>Pseudomonadati</taxon>
        <taxon>Pseudomonadota</taxon>
        <taxon>Alphaproteobacteria</taxon>
        <taxon>Rhodospirillales</taxon>
        <taxon>Thalassospiraceae</taxon>
        <taxon>Thalassospira</taxon>
    </lineage>
</organism>
<accession>A0A367WY69</accession>
<reference evidence="2 3" key="1">
    <citation type="submission" date="2014-07" db="EMBL/GenBank/DDBJ databases">
        <title>Draft genome sequence of Thalassospira profundimaris PR54-5.</title>
        <authorList>
            <person name="Lai Q."/>
            <person name="Shao Z."/>
        </authorList>
    </citation>
    <scope>NUCLEOTIDE SEQUENCE [LARGE SCALE GENOMIC DNA]</scope>
    <source>
        <strain evidence="2 3">PR54-5</strain>
    </source>
</reference>
<dbReference type="EMBL" id="JPWI01000007">
    <property type="protein sequence ID" value="RCK45451.1"/>
    <property type="molecule type" value="Genomic_DNA"/>
</dbReference>
<name>A0A367WY69_9PROT</name>
<proteinExistence type="predicted"/>
<feature type="signal peptide" evidence="1">
    <location>
        <begin position="1"/>
        <end position="25"/>
    </location>
</feature>
<sequence length="348" mass="38157">MPRIAHYLGTLIAVCGPFVASFAMATESEEPHPEGPTFALMDLRGTTAWAITQYQWLEPGEDALDAVISAAGRDSMRLDFAMDSIVPSYCELRPDPEICDGSGIPVSWMEDIPQTICMDIPSPVRARHKDVLGKADQLCLEPTSNLAFPKDWPENTQWTQLHLHQTVEPGKVRIQHGTAIIDLEISDAIATRLASLSEQGYGPVMIGWDQATLRKTLGPQLDQFIAGDDENCTYLQRNLDPSGLGYLVLDGKLARISLYADEYDVATSLVKTVNGIALGATRDDVFAAFGDKDLIEEDHEYLGADARYITWWADTAKSRGIRFELNEDGLVTAIHAGTDAITLLEGCS</sequence>
<dbReference type="OrthoDB" id="8224439at2"/>
<evidence type="ECO:0000256" key="1">
    <source>
        <dbReference type="SAM" id="SignalP"/>
    </source>
</evidence>
<feature type="chain" id="PRO_5016942321" evidence="1">
    <location>
        <begin position="26"/>
        <end position="348"/>
    </location>
</feature>
<evidence type="ECO:0000313" key="2">
    <source>
        <dbReference type="EMBL" id="RCK45451.1"/>
    </source>
</evidence>
<keyword evidence="1" id="KW-0732">Signal</keyword>
<protein>
    <submittedName>
        <fullName evidence="2">Uncharacterized protein</fullName>
    </submittedName>
</protein>
<gene>
    <name evidence="2" type="ORF">TH30_12770</name>
</gene>
<dbReference type="Proteomes" id="UP000252255">
    <property type="component" value="Unassembled WGS sequence"/>
</dbReference>
<dbReference type="RefSeq" id="WP_114098399.1">
    <property type="nucleotide sequence ID" value="NZ_JPWI01000007.1"/>
</dbReference>
<comment type="caution">
    <text evidence="2">The sequence shown here is derived from an EMBL/GenBank/DDBJ whole genome shotgun (WGS) entry which is preliminary data.</text>
</comment>
<dbReference type="AlphaFoldDB" id="A0A367WY69"/>
<evidence type="ECO:0000313" key="3">
    <source>
        <dbReference type="Proteomes" id="UP000252255"/>
    </source>
</evidence>